<keyword evidence="2" id="KW-1185">Reference proteome</keyword>
<organism evidence="1 2">
    <name type="scientific">Diphasiastrum complanatum</name>
    <name type="common">Issler's clubmoss</name>
    <name type="synonym">Lycopodium complanatum</name>
    <dbReference type="NCBI Taxonomy" id="34168"/>
    <lineage>
        <taxon>Eukaryota</taxon>
        <taxon>Viridiplantae</taxon>
        <taxon>Streptophyta</taxon>
        <taxon>Embryophyta</taxon>
        <taxon>Tracheophyta</taxon>
        <taxon>Lycopodiopsida</taxon>
        <taxon>Lycopodiales</taxon>
        <taxon>Lycopodiaceae</taxon>
        <taxon>Lycopodioideae</taxon>
        <taxon>Diphasiastrum</taxon>
    </lineage>
</organism>
<evidence type="ECO:0000313" key="2">
    <source>
        <dbReference type="Proteomes" id="UP001162992"/>
    </source>
</evidence>
<accession>A0ACC2B542</accession>
<dbReference type="Proteomes" id="UP001162992">
    <property type="component" value="Chromosome 17"/>
</dbReference>
<reference evidence="2" key="1">
    <citation type="journal article" date="2024" name="Proc. Natl. Acad. Sci. U.S.A.">
        <title>Extraordinary preservation of gene collinearity over three hundred million years revealed in homosporous lycophytes.</title>
        <authorList>
            <person name="Li C."/>
            <person name="Wickell D."/>
            <person name="Kuo L.Y."/>
            <person name="Chen X."/>
            <person name="Nie B."/>
            <person name="Liao X."/>
            <person name="Peng D."/>
            <person name="Ji J."/>
            <person name="Jenkins J."/>
            <person name="Williams M."/>
            <person name="Shu S."/>
            <person name="Plott C."/>
            <person name="Barry K."/>
            <person name="Rajasekar S."/>
            <person name="Grimwood J."/>
            <person name="Han X."/>
            <person name="Sun S."/>
            <person name="Hou Z."/>
            <person name="He W."/>
            <person name="Dai G."/>
            <person name="Sun C."/>
            <person name="Schmutz J."/>
            <person name="Leebens-Mack J.H."/>
            <person name="Li F.W."/>
            <person name="Wang L."/>
        </authorList>
    </citation>
    <scope>NUCLEOTIDE SEQUENCE [LARGE SCALE GENOMIC DNA]</scope>
    <source>
        <strain evidence="2">cv. PW_Plant_1</strain>
    </source>
</reference>
<gene>
    <name evidence="1" type="ORF">O6H91_17G024500</name>
</gene>
<sequence length="972" mass="109117">MAVSSTSSVMDAARLRAIAQACTAKEWPYAIRLLTALLKDFPNSPLLLCNRAVCYSKLELHKHAIKDFDKAIEQDASILQAYLHKGYSLVALGIRDKAKKVWKEGYEIALNLPTDLHLVLELHRLGLQDQSKALDTKSEIDDGQNVTQVLSAASLTQEESATSTEKGTIGNNSIKSSSKGCSLLNGRRGNQLFKDQEKKPSSFLHTTNSHMQLREAISEVNNGNYEQAIQLFNQVLSENPRSVGAIIGRGTAFALQRNLSAAISDFTQATVLEPSIGEAWKRRGQARLASAAYVESSSKTRTLKMTKNSENIEKGGNLNKWIQSTTSEKAISDFTRVLNLDPNSLDTLHERGVANFKLKDYRASIEDMRAYISFGKPYKYTYNYLGLALVAVGYYEEGIKTLNKALELDPLYKEGWISLAQSYQELARSEKAFECLKKALAVDKCYVQAYHMMGVLFHSLGNHMAAIKELTQGLERDPTNTECLYLRASCYHAIGDYVQAVEDYNRILDMEMDCSERCTVQFLAFYQREVALYTVTKLDCPFSCFNIDIHLDPAFKEAWCKRIPPIFLLPSYVHQPRLKVSTGIAQLKTQDGLLTHHKKLLLDAADQLGRKIQYTCPGFSKNRRQYRMAGLAALEIAQKISKVWQDNGIERNDSKVVSGSTRMEVIKLLSFNHKPLLTSWRDLYTIAVRWRQASEPGDPVFWVDMLSEKEFTAGFGSHTPMLLGQAKVIRYHQNIERAYSIVKELILERHNVYNASDERVEISSSDDLKAVKGASSCSELYDIVKEDFWVVSPCASTASKGKVMDGTRITLQKRGTIGFDFSIRTPGTPKRWVDYDAEMAAAWEELCQEYFEASSISSNMESLKKVRDCILRLTYYWYNFMPLARGTAVVGYTTLLGLFLAADMNVTTSIPKGIQVDWEAILSPNLGSFSRGIGSWMYPSLQIDSSWKNLPDVGTTFDMTASAFAGLSYNGR</sequence>
<dbReference type="EMBL" id="CM055108">
    <property type="protein sequence ID" value="KAJ7524845.1"/>
    <property type="molecule type" value="Genomic_DNA"/>
</dbReference>
<proteinExistence type="predicted"/>
<comment type="caution">
    <text evidence="1">The sequence shown here is derived from an EMBL/GenBank/DDBJ whole genome shotgun (WGS) entry which is preliminary data.</text>
</comment>
<name>A0ACC2B542_DIPCM</name>
<protein>
    <submittedName>
        <fullName evidence="1">Uncharacterized protein</fullName>
    </submittedName>
</protein>
<evidence type="ECO:0000313" key="1">
    <source>
        <dbReference type="EMBL" id="KAJ7524845.1"/>
    </source>
</evidence>